<dbReference type="Proteomes" id="UP001185331">
    <property type="component" value="Unassembled WGS sequence"/>
</dbReference>
<reference evidence="2" key="1">
    <citation type="submission" date="2023-07" db="EMBL/GenBank/DDBJ databases">
        <title>Sorghum-associated microbial communities from plants grown in Nebraska, USA.</title>
        <authorList>
            <person name="Schachtman D."/>
        </authorList>
    </citation>
    <scope>NUCLEOTIDE SEQUENCE</scope>
    <source>
        <strain evidence="2">BE330</strain>
    </source>
</reference>
<dbReference type="AlphaFoldDB" id="A0AAE3XC77"/>
<evidence type="ECO:0000313" key="3">
    <source>
        <dbReference type="Proteomes" id="UP001185331"/>
    </source>
</evidence>
<keyword evidence="1" id="KW-0812">Transmembrane</keyword>
<name>A0AAE3XC77_9DEIO</name>
<evidence type="ECO:0000256" key="1">
    <source>
        <dbReference type="SAM" id="Phobius"/>
    </source>
</evidence>
<organism evidence="2 3">
    <name type="scientific">Deinococcus soli</name>
    <name type="common">ex Cha et al. 2016</name>
    <dbReference type="NCBI Taxonomy" id="1309411"/>
    <lineage>
        <taxon>Bacteria</taxon>
        <taxon>Thermotogati</taxon>
        <taxon>Deinococcota</taxon>
        <taxon>Deinococci</taxon>
        <taxon>Deinococcales</taxon>
        <taxon>Deinococcaceae</taxon>
        <taxon>Deinococcus</taxon>
    </lineage>
</organism>
<sequence>MTNDRPRTSPDPVTSELDEADLLQELAAGRRIYQDTFDRAWQTYPAGETLPSYRLMDLTCQHLGLSITTNPGNAPAFALAPGARTTLVQPRRSQHELVHHLAATAARANLRVRALYEPWDVTDGQTISLHELSALKTPASALAAVVAADILRPIDASAAPRPDTPREYAADHRERRVAAYRLATFTFLWGLGVLSGHVLTRSVHDRDRRYRSVTLGDSQRITLDGSGVHLRTGPRQEQQFTVTFPVDPLVFPSAQAYEERLNQRDPDDR</sequence>
<comment type="caution">
    <text evidence="2">The sequence shown here is derived from an EMBL/GenBank/DDBJ whole genome shotgun (WGS) entry which is preliminary data.</text>
</comment>
<evidence type="ECO:0000313" key="2">
    <source>
        <dbReference type="EMBL" id="MDR6218817.1"/>
    </source>
</evidence>
<feature type="transmembrane region" description="Helical" evidence="1">
    <location>
        <begin position="178"/>
        <end position="199"/>
    </location>
</feature>
<keyword evidence="1" id="KW-0472">Membrane</keyword>
<gene>
    <name evidence="2" type="ORF">J2Y00_002414</name>
</gene>
<dbReference type="RefSeq" id="WP_309853454.1">
    <property type="nucleotide sequence ID" value="NZ_JAVDQJ010000004.1"/>
</dbReference>
<proteinExistence type="predicted"/>
<protein>
    <submittedName>
        <fullName evidence="2">Uncharacterized protein</fullName>
    </submittedName>
</protein>
<accession>A0AAE3XC77</accession>
<keyword evidence="1" id="KW-1133">Transmembrane helix</keyword>
<dbReference type="EMBL" id="JAVDQK010000005">
    <property type="protein sequence ID" value="MDR6218817.1"/>
    <property type="molecule type" value="Genomic_DNA"/>
</dbReference>